<sequence length="76" mass="8483">ASPSLHKKHGNSRQVQRIVTCNAVTSVDESSPSTDTDRTLHESRQQQEPLLSDDYPTRSFESVSTDFFQVAGKSFL</sequence>
<dbReference type="EMBL" id="JAXCGZ010002387">
    <property type="protein sequence ID" value="KAK7083966.1"/>
    <property type="molecule type" value="Genomic_DNA"/>
</dbReference>
<keyword evidence="3" id="KW-1185">Reference proteome</keyword>
<dbReference type="AlphaFoldDB" id="A0AAN8XJI8"/>
<feature type="compositionally biased region" description="Basic and acidic residues" evidence="1">
    <location>
        <begin position="35"/>
        <end position="45"/>
    </location>
</feature>
<reference evidence="2 3" key="1">
    <citation type="submission" date="2023-11" db="EMBL/GenBank/DDBJ databases">
        <title>Halocaridina rubra genome assembly.</title>
        <authorList>
            <person name="Smith C."/>
        </authorList>
    </citation>
    <scope>NUCLEOTIDE SEQUENCE [LARGE SCALE GENOMIC DNA]</scope>
    <source>
        <strain evidence="2">EP-1</strain>
        <tissue evidence="2">Whole</tissue>
    </source>
</reference>
<evidence type="ECO:0000313" key="3">
    <source>
        <dbReference type="Proteomes" id="UP001381693"/>
    </source>
</evidence>
<feature type="non-terminal residue" evidence="2">
    <location>
        <position position="1"/>
    </location>
</feature>
<proteinExistence type="predicted"/>
<evidence type="ECO:0000256" key="1">
    <source>
        <dbReference type="SAM" id="MobiDB-lite"/>
    </source>
</evidence>
<dbReference type="Proteomes" id="UP001381693">
    <property type="component" value="Unassembled WGS sequence"/>
</dbReference>
<name>A0AAN8XJI8_HALRR</name>
<feature type="non-terminal residue" evidence="2">
    <location>
        <position position="76"/>
    </location>
</feature>
<comment type="caution">
    <text evidence="2">The sequence shown here is derived from an EMBL/GenBank/DDBJ whole genome shotgun (WGS) entry which is preliminary data.</text>
</comment>
<organism evidence="2 3">
    <name type="scientific">Halocaridina rubra</name>
    <name type="common">Hawaiian red shrimp</name>
    <dbReference type="NCBI Taxonomy" id="373956"/>
    <lineage>
        <taxon>Eukaryota</taxon>
        <taxon>Metazoa</taxon>
        <taxon>Ecdysozoa</taxon>
        <taxon>Arthropoda</taxon>
        <taxon>Crustacea</taxon>
        <taxon>Multicrustacea</taxon>
        <taxon>Malacostraca</taxon>
        <taxon>Eumalacostraca</taxon>
        <taxon>Eucarida</taxon>
        <taxon>Decapoda</taxon>
        <taxon>Pleocyemata</taxon>
        <taxon>Caridea</taxon>
        <taxon>Atyoidea</taxon>
        <taxon>Atyidae</taxon>
        <taxon>Halocaridina</taxon>
    </lineage>
</organism>
<accession>A0AAN8XJI8</accession>
<protein>
    <submittedName>
        <fullName evidence="2">Uncharacterized protein</fullName>
    </submittedName>
</protein>
<gene>
    <name evidence="2" type="ORF">SK128_014889</name>
</gene>
<feature type="region of interest" description="Disordered" evidence="1">
    <location>
        <begin position="22"/>
        <end position="56"/>
    </location>
</feature>
<feature type="compositionally biased region" description="Polar residues" evidence="1">
    <location>
        <begin position="22"/>
        <end position="34"/>
    </location>
</feature>
<evidence type="ECO:0000313" key="2">
    <source>
        <dbReference type="EMBL" id="KAK7083966.1"/>
    </source>
</evidence>